<dbReference type="InterPro" id="IPR015421">
    <property type="entry name" value="PyrdxlP-dep_Trfase_major"/>
</dbReference>
<evidence type="ECO:0000256" key="1">
    <source>
        <dbReference type="ARBA" id="ARBA00001933"/>
    </source>
</evidence>
<dbReference type="InterPro" id="IPR016454">
    <property type="entry name" value="Cysteine_dSase"/>
</dbReference>
<comment type="similarity">
    <text evidence="2">Belongs to the class-V pyridoxal-phosphate-dependent aminotransferase family. NifS/IscS subfamily.</text>
</comment>
<sequence length="393" mass="42502">MMDMHPIEGYFDYNATTPVSEAAAAAMTAALRLFANPSGRTRPSTSNRELIRESKARVARLLGTVPEKVFFTSGGSEANNWAIKGSLLNDLAAPGHILTTAIEHPSVIETIRYCARQFGFEVTCLKPDASGAVSLEAVADAIRPDTRLISMMYANNETGVIQPVEQVAALARAGDIPFHVDAVQAVGKRPLDVEALGADFVSLSAHKFYGPKGIGGLYIRDIDRISPLIHGGGQEMAMRSGTENLVAIAGLGEAADECRRELERWDRHCLDCKQRLLERLRKTAIETRINGLSDCAGALSNTLNLSVPGVRGEALALLMEKKDGIVVSIGSACSNNKTRQLSPVLQAMGLADEAIQSAIRISFGRFTRLDDIDRFVDSLERCVQQLKTMSFNG</sequence>
<evidence type="ECO:0000313" key="10">
    <source>
        <dbReference type="EMBL" id="MFC6635712.1"/>
    </source>
</evidence>
<keyword evidence="11" id="KW-1185">Reference proteome</keyword>
<keyword evidence="4" id="KW-0479">Metal-binding</keyword>
<evidence type="ECO:0000256" key="2">
    <source>
        <dbReference type="ARBA" id="ARBA00006490"/>
    </source>
</evidence>
<dbReference type="EMBL" id="JBHSVR010000001">
    <property type="protein sequence ID" value="MFC6635712.1"/>
    <property type="molecule type" value="Genomic_DNA"/>
</dbReference>
<dbReference type="PANTHER" id="PTHR11601:SF34">
    <property type="entry name" value="CYSTEINE DESULFURASE"/>
    <property type="match status" value="1"/>
</dbReference>
<proteinExistence type="inferred from homology"/>
<dbReference type="InterPro" id="IPR015422">
    <property type="entry name" value="PyrdxlP-dep_Trfase_small"/>
</dbReference>
<comment type="catalytic activity">
    <reaction evidence="8">
        <text>(sulfur carrier)-H + L-cysteine = (sulfur carrier)-SH + L-alanine</text>
        <dbReference type="Rhea" id="RHEA:43892"/>
        <dbReference type="Rhea" id="RHEA-COMP:14737"/>
        <dbReference type="Rhea" id="RHEA-COMP:14739"/>
        <dbReference type="ChEBI" id="CHEBI:29917"/>
        <dbReference type="ChEBI" id="CHEBI:35235"/>
        <dbReference type="ChEBI" id="CHEBI:57972"/>
        <dbReference type="ChEBI" id="CHEBI:64428"/>
        <dbReference type="EC" id="2.8.1.7"/>
    </reaction>
</comment>
<dbReference type="Proteomes" id="UP001596425">
    <property type="component" value="Unassembled WGS sequence"/>
</dbReference>
<evidence type="ECO:0000256" key="6">
    <source>
        <dbReference type="ARBA" id="ARBA00023004"/>
    </source>
</evidence>
<dbReference type="RefSeq" id="WP_193192538.1">
    <property type="nucleotide sequence ID" value="NZ_JACZFR010000029.1"/>
</dbReference>
<protein>
    <submittedName>
        <fullName evidence="10">Cysteine desulfurase family protein</fullName>
    </submittedName>
</protein>
<evidence type="ECO:0000256" key="3">
    <source>
        <dbReference type="ARBA" id="ARBA00022679"/>
    </source>
</evidence>
<evidence type="ECO:0000313" key="11">
    <source>
        <dbReference type="Proteomes" id="UP001596425"/>
    </source>
</evidence>
<dbReference type="SUPFAM" id="SSF53383">
    <property type="entry name" value="PLP-dependent transferases"/>
    <property type="match status" value="1"/>
</dbReference>
<comment type="cofactor">
    <cofactor evidence="1">
        <name>pyridoxal 5'-phosphate</name>
        <dbReference type="ChEBI" id="CHEBI:597326"/>
    </cofactor>
</comment>
<dbReference type="Gene3D" id="1.10.260.50">
    <property type="match status" value="1"/>
</dbReference>
<accession>A0ABW1YSI5</accession>
<evidence type="ECO:0000259" key="9">
    <source>
        <dbReference type="Pfam" id="PF00266"/>
    </source>
</evidence>
<evidence type="ECO:0000256" key="4">
    <source>
        <dbReference type="ARBA" id="ARBA00022723"/>
    </source>
</evidence>
<name>A0ABW1YSI5_9GAMM</name>
<keyword evidence="7" id="KW-0411">Iron-sulfur</keyword>
<keyword evidence="5" id="KW-0663">Pyridoxal phosphate</keyword>
<evidence type="ECO:0000256" key="7">
    <source>
        <dbReference type="ARBA" id="ARBA00023014"/>
    </source>
</evidence>
<organism evidence="10 11">
    <name type="scientific">Microbulbifer taiwanensis</name>
    <dbReference type="NCBI Taxonomy" id="986746"/>
    <lineage>
        <taxon>Bacteria</taxon>
        <taxon>Pseudomonadati</taxon>
        <taxon>Pseudomonadota</taxon>
        <taxon>Gammaproteobacteria</taxon>
        <taxon>Cellvibrionales</taxon>
        <taxon>Microbulbiferaceae</taxon>
        <taxon>Microbulbifer</taxon>
    </lineage>
</organism>
<dbReference type="Gene3D" id="3.90.1150.10">
    <property type="entry name" value="Aspartate Aminotransferase, domain 1"/>
    <property type="match status" value="1"/>
</dbReference>
<evidence type="ECO:0000256" key="5">
    <source>
        <dbReference type="ARBA" id="ARBA00022898"/>
    </source>
</evidence>
<dbReference type="Gene3D" id="3.40.640.10">
    <property type="entry name" value="Type I PLP-dependent aspartate aminotransferase-like (Major domain)"/>
    <property type="match status" value="1"/>
</dbReference>
<evidence type="ECO:0000256" key="8">
    <source>
        <dbReference type="ARBA" id="ARBA00050776"/>
    </source>
</evidence>
<comment type="caution">
    <text evidence="10">The sequence shown here is derived from an EMBL/GenBank/DDBJ whole genome shotgun (WGS) entry which is preliminary data.</text>
</comment>
<reference evidence="11" key="1">
    <citation type="journal article" date="2019" name="Int. J. Syst. Evol. Microbiol.">
        <title>The Global Catalogue of Microorganisms (GCM) 10K type strain sequencing project: providing services to taxonomists for standard genome sequencing and annotation.</title>
        <authorList>
            <consortium name="The Broad Institute Genomics Platform"/>
            <consortium name="The Broad Institute Genome Sequencing Center for Infectious Disease"/>
            <person name="Wu L."/>
            <person name="Ma J."/>
        </authorList>
    </citation>
    <scope>NUCLEOTIDE SEQUENCE [LARGE SCALE GENOMIC DNA]</scope>
    <source>
        <strain evidence="11">CGMCC 1.13718</strain>
    </source>
</reference>
<dbReference type="InterPro" id="IPR015424">
    <property type="entry name" value="PyrdxlP-dep_Trfase"/>
</dbReference>
<gene>
    <name evidence="10" type="ORF">ACFQBM_20780</name>
</gene>
<dbReference type="PANTHER" id="PTHR11601">
    <property type="entry name" value="CYSTEINE DESULFURYLASE FAMILY MEMBER"/>
    <property type="match status" value="1"/>
</dbReference>
<feature type="domain" description="Aminotransferase class V" evidence="9">
    <location>
        <begin position="10"/>
        <end position="375"/>
    </location>
</feature>
<dbReference type="PIRSF" id="PIRSF005572">
    <property type="entry name" value="NifS"/>
    <property type="match status" value="1"/>
</dbReference>
<dbReference type="InterPro" id="IPR000192">
    <property type="entry name" value="Aminotrans_V_dom"/>
</dbReference>
<keyword evidence="6" id="KW-0408">Iron</keyword>
<keyword evidence="3" id="KW-0808">Transferase</keyword>
<dbReference type="Pfam" id="PF00266">
    <property type="entry name" value="Aminotran_5"/>
    <property type="match status" value="1"/>
</dbReference>